<organism evidence="4 5">
    <name type="scientific">Helicocarpus griseus UAMH5409</name>
    <dbReference type="NCBI Taxonomy" id="1447875"/>
    <lineage>
        <taxon>Eukaryota</taxon>
        <taxon>Fungi</taxon>
        <taxon>Dikarya</taxon>
        <taxon>Ascomycota</taxon>
        <taxon>Pezizomycotina</taxon>
        <taxon>Eurotiomycetes</taxon>
        <taxon>Eurotiomycetidae</taxon>
        <taxon>Onygenales</taxon>
        <taxon>Ajellomycetaceae</taxon>
        <taxon>Helicocarpus</taxon>
    </lineage>
</organism>
<feature type="domain" description="Epoxide hydrolase N-terminal" evidence="3">
    <location>
        <begin position="17"/>
        <end position="133"/>
    </location>
</feature>
<evidence type="ECO:0000256" key="1">
    <source>
        <dbReference type="ARBA" id="ARBA00010088"/>
    </source>
</evidence>
<dbReference type="InterPro" id="IPR029058">
    <property type="entry name" value="AB_hydrolase_fold"/>
</dbReference>
<dbReference type="PANTHER" id="PTHR21661">
    <property type="entry name" value="EPOXIDE HYDROLASE 1-RELATED"/>
    <property type="match status" value="1"/>
</dbReference>
<dbReference type="Gene3D" id="3.40.50.1820">
    <property type="entry name" value="alpha/beta hydrolase"/>
    <property type="match status" value="1"/>
</dbReference>
<dbReference type="EMBL" id="PDNB01000008">
    <property type="protein sequence ID" value="PGH17728.1"/>
    <property type="molecule type" value="Genomic_DNA"/>
</dbReference>
<gene>
    <name evidence="4" type="ORF">AJ79_00869</name>
</gene>
<dbReference type="PANTHER" id="PTHR21661:SF39">
    <property type="entry name" value="HYDROLASE, PUTATIVE (AFU_ORTHOLOGUE AFUA_3G08960)-RELATED"/>
    <property type="match status" value="1"/>
</dbReference>
<keyword evidence="5" id="KW-1185">Reference proteome</keyword>
<dbReference type="Pfam" id="PF06441">
    <property type="entry name" value="EHN"/>
    <property type="match status" value="1"/>
</dbReference>
<evidence type="ECO:0000256" key="2">
    <source>
        <dbReference type="ARBA" id="ARBA00022801"/>
    </source>
</evidence>
<dbReference type="AlphaFoldDB" id="A0A2B7Y9Y1"/>
<dbReference type="Proteomes" id="UP000223968">
    <property type="component" value="Unassembled WGS sequence"/>
</dbReference>
<dbReference type="GO" id="GO:0004301">
    <property type="term" value="F:epoxide hydrolase activity"/>
    <property type="evidence" value="ECO:0007669"/>
    <property type="project" value="TreeGrafter"/>
</dbReference>
<name>A0A2B7Y9Y1_9EURO</name>
<dbReference type="InterPro" id="IPR016292">
    <property type="entry name" value="Epoxide_hydrolase"/>
</dbReference>
<evidence type="ECO:0000259" key="3">
    <source>
        <dbReference type="Pfam" id="PF06441"/>
    </source>
</evidence>
<dbReference type="STRING" id="1447875.A0A2B7Y9Y1"/>
<evidence type="ECO:0000313" key="4">
    <source>
        <dbReference type="EMBL" id="PGH17728.1"/>
    </source>
</evidence>
<dbReference type="GO" id="GO:0097176">
    <property type="term" value="P:epoxide metabolic process"/>
    <property type="evidence" value="ECO:0007669"/>
    <property type="project" value="TreeGrafter"/>
</dbReference>
<protein>
    <recommendedName>
        <fullName evidence="3">Epoxide hydrolase N-terminal domain-containing protein</fullName>
    </recommendedName>
</protein>
<reference evidence="4 5" key="1">
    <citation type="submission" date="2017-10" db="EMBL/GenBank/DDBJ databases">
        <title>Comparative genomics in systemic dimorphic fungi from Ajellomycetaceae.</title>
        <authorList>
            <person name="Munoz J.F."/>
            <person name="Mcewen J.G."/>
            <person name="Clay O.K."/>
            <person name="Cuomo C.A."/>
        </authorList>
    </citation>
    <scope>NUCLEOTIDE SEQUENCE [LARGE SCALE GENOMIC DNA]</scope>
    <source>
        <strain evidence="4 5">UAMH5409</strain>
    </source>
</reference>
<dbReference type="InterPro" id="IPR010497">
    <property type="entry name" value="Epoxide_hydro_N"/>
</dbReference>
<dbReference type="SUPFAM" id="SSF53474">
    <property type="entry name" value="alpha/beta-Hydrolases"/>
    <property type="match status" value="1"/>
</dbReference>
<keyword evidence="2" id="KW-0378">Hydrolase</keyword>
<proteinExistence type="inferred from homology"/>
<accession>A0A2B7Y9Y1</accession>
<sequence length="371" mass="41055">MAAPYTTIPRTALKVPEPYHIGIPEQQLSDFKTLLKLSKIPAATYENLQEDGRFGVSRRWLEEMKGYWEEGFEWRKTEEHINSFPNFMSTVTIPVENGENEEYKIHFVALFSEKQDAAPLVLLHGWPGSFLEFLPLLSLMRSKYTPQTLPYHLIIPSLPGYAFSSPPPLTRDFAMNDICKLVNQLMLDLGFGQTGYLAQGGDVGSFVARRLSAEYEACKAIHLNFFTAPTFPNPPEPAAQKPLSEKEKVGIQRGQLFQTAGSAYAMEHATRPSTIGLVLGSSPLALLAWIGEKFVHWSDEVPAKEEILRSVTLYWFTETLGRGIYPYRDIISGCTNGAGVLGEAVGVFVFPQGAASDAEELGGGVGKFGVL</sequence>
<comment type="caution">
    <text evidence="4">The sequence shown here is derived from an EMBL/GenBank/DDBJ whole genome shotgun (WGS) entry which is preliminary data.</text>
</comment>
<comment type="similarity">
    <text evidence="1">Belongs to the peptidase S33 family.</text>
</comment>
<dbReference type="OrthoDB" id="7130006at2759"/>
<evidence type="ECO:0000313" key="5">
    <source>
        <dbReference type="Proteomes" id="UP000223968"/>
    </source>
</evidence>
<dbReference type="PIRSF" id="PIRSF001112">
    <property type="entry name" value="Epoxide_hydrolase"/>
    <property type="match status" value="1"/>
</dbReference>